<reference evidence="1" key="2">
    <citation type="journal article" date="2022" name="New Phytol.">
        <title>Evolutionary transition to the ectomycorrhizal habit in the genomes of a hyperdiverse lineage of mushroom-forming fungi.</title>
        <authorList>
            <person name="Looney B."/>
            <person name="Miyauchi S."/>
            <person name="Morin E."/>
            <person name="Drula E."/>
            <person name="Courty P.E."/>
            <person name="Kohler A."/>
            <person name="Kuo A."/>
            <person name="LaButti K."/>
            <person name="Pangilinan J."/>
            <person name="Lipzen A."/>
            <person name="Riley R."/>
            <person name="Andreopoulos W."/>
            <person name="He G."/>
            <person name="Johnson J."/>
            <person name="Nolan M."/>
            <person name="Tritt A."/>
            <person name="Barry K.W."/>
            <person name="Grigoriev I.V."/>
            <person name="Nagy L.G."/>
            <person name="Hibbett D."/>
            <person name="Henrissat B."/>
            <person name="Matheny P.B."/>
            <person name="Labbe J."/>
            <person name="Martin F.M."/>
        </authorList>
    </citation>
    <scope>NUCLEOTIDE SEQUENCE</scope>
    <source>
        <strain evidence="1">EC-137</strain>
    </source>
</reference>
<dbReference type="EMBL" id="MU273620">
    <property type="protein sequence ID" value="KAI0030475.1"/>
    <property type="molecule type" value="Genomic_DNA"/>
</dbReference>
<proteinExistence type="predicted"/>
<comment type="caution">
    <text evidence="1">The sequence shown here is derived from an EMBL/GenBank/DDBJ whole genome shotgun (WGS) entry which is preliminary data.</text>
</comment>
<keyword evidence="2" id="KW-1185">Reference proteome</keyword>
<sequence length="469" mass="52444">MADDAHRGFVLAVDSYPRPESRKSHILSLPPEIALFIFSILAEEYPPSLHRDSPLDRLGWIIATHLPRALPEFIERAGDALPVDLTAWVKELQGPESNVWFSDGKIPLSRIRSMEVHVVPHTQTIDPRLIPMLAGGEAPILEYFAVRQDSLLETRRVYDVQEPLHAPCLLYASLQGCFFAFRAPSLTFLSLSSIALMHHTAVLAILDIISNSPLLKWLSIRKLLISQDAFRNVDASKRPAHHLERIVLESLYTFASSHLPYTCLLDRLAIPSSTIISIIDSGDSDFSSTSTAIPLLMSVTRSIWRDDPPVGLEIDLAGGRQTVSFFSFVVDAPPQDSSLFLSSATLRAEFWNRNYLLSAVLRHIASEIDLSTITVLSVRGGRQSRSERTNLVDLFAVLPGVRMFYLVNMVGEHDSPSFRALEKSVGDSLRPLLPHLERIWFVPDAISTVHSAYHLLAEGPSTRWHRVRS</sequence>
<evidence type="ECO:0000313" key="1">
    <source>
        <dbReference type="EMBL" id="KAI0030475.1"/>
    </source>
</evidence>
<accession>A0ACB8QFX8</accession>
<gene>
    <name evidence="1" type="ORF">K488DRAFT_87738</name>
</gene>
<reference evidence="1" key="1">
    <citation type="submission" date="2021-02" db="EMBL/GenBank/DDBJ databases">
        <authorList>
            <consortium name="DOE Joint Genome Institute"/>
            <person name="Ahrendt S."/>
            <person name="Looney B.P."/>
            <person name="Miyauchi S."/>
            <person name="Morin E."/>
            <person name="Drula E."/>
            <person name="Courty P.E."/>
            <person name="Chicoki N."/>
            <person name="Fauchery L."/>
            <person name="Kohler A."/>
            <person name="Kuo A."/>
            <person name="Labutti K."/>
            <person name="Pangilinan J."/>
            <person name="Lipzen A."/>
            <person name="Riley R."/>
            <person name="Andreopoulos W."/>
            <person name="He G."/>
            <person name="Johnson J."/>
            <person name="Barry K.W."/>
            <person name="Grigoriev I.V."/>
            <person name="Nagy L."/>
            <person name="Hibbett D."/>
            <person name="Henrissat B."/>
            <person name="Matheny P.B."/>
            <person name="Labbe J."/>
            <person name="Martin F."/>
        </authorList>
    </citation>
    <scope>NUCLEOTIDE SEQUENCE</scope>
    <source>
        <strain evidence="1">EC-137</strain>
    </source>
</reference>
<evidence type="ECO:0000313" key="2">
    <source>
        <dbReference type="Proteomes" id="UP000814128"/>
    </source>
</evidence>
<organism evidence="1 2">
    <name type="scientific">Vararia minispora EC-137</name>
    <dbReference type="NCBI Taxonomy" id="1314806"/>
    <lineage>
        <taxon>Eukaryota</taxon>
        <taxon>Fungi</taxon>
        <taxon>Dikarya</taxon>
        <taxon>Basidiomycota</taxon>
        <taxon>Agaricomycotina</taxon>
        <taxon>Agaricomycetes</taxon>
        <taxon>Russulales</taxon>
        <taxon>Lachnocladiaceae</taxon>
        <taxon>Vararia</taxon>
    </lineage>
</organism>
<protein>
    <submittedName>
        <fullName evidence="1">Uncharacterized protein</fullName>
    </submittedName>
</protein>
<name>A0ACB8QFX8_9AGAM</name>
<dbReference type="Proteomes" id="UP000814128">
    <property type="component" value="Unassembled WGS sequence"/>
</dbReference>